<protein>
    <recommendedName>
        <fullName evidence="1">Squalene cyclase C-terminal domain-containing protein</fullName>
    </recommendedName>
</protein>
<sequence>MHLGKEQIRRSVDWLCKNGSPPVKYLTHRYILGVSPDTKEVKDLWTDVQNCDDVMEIFSKQRDDGSWYSGGSWSTKPSYLQKEGYTPYSPKYATTIWVLILLGDMGFDVSDPRIGKACEFTMGFRHPDGTFGSFAKSYFKRKRTPHEPPNIPCHFAGYLTGLAKVGMGTDPGLDKSFDLLIRWQRDDGGWLNERHITGEASPYKVWTRSCPFVTYFACQALNHSGRAEAKEPLRRGLDFLAQHLHTKRPEELKRFFYHGHEMVKELLMFSERGTVVPGKVMETLLGWLRGMYEPETGRYRYHGKPISKMSRRIEGHTPREFKYRLYHMIEDDWLTYYVTRILRNLSSTDA</sequence>
<gene>
    <name evidence="2" type="ORF">AMJ40_06095</name>
</gene>
<name>A0A0S7WGA9_UNCT6</name>
<dbReference type="Proteomes" id="UP000051124">
    <property type="component" value="Unassembled WGS sequence"/>
</dbReference>
<dbReference type="Pfam" id="PF13243">
    <property type="entry name" value="SQHop_cyclase_C"/>
    <property type="match status" value="1"/>
</dbReference>
<reference evidence="2 3" key="1">
    <citation type="journal article" date="2015" name="Microbiome">
        <title>Genomic resolution of linkages in carbon, nitrogen, and sulfur cycling among widespread estuary sediment bacteria.</title>
        <authorList>
            <person name="Baker B.J."/>
            <person name="Lazar C.S."/>
            <person name="Teske A.P."/>
            <person name="Dick G.J."/>
        </authorList>
    </citation>
    <scope>NUCLEOTIDE SEQUENCE [LARGE SCALE GENOMIC DNA]</scope>
    <source>
        <strain evidence="2">DG_26</strain>
    </source>
</reference>
<feature type="domain" description="Squalene cyclase C-terminal" evidence="1">
    <location>
        <begin position="58"/>
        <end position="222"/>
    </location>
</feature>
<dbReference type="InterPro" id="IPR008930">
    <property type="entry name" value="Terpenoid_cyclase/PrenylTrfase"/>
</dbReference>
<evidence type="ECO:0000313" key="3">
    <source>
        <dbReference type="Proteomes" id="UP000051124"/>
    </source>
</evidence>
<dbReference type="InterPro" id="IPR032696">
    <property type="entry name" value="SQ_cyclase_C"/>
</dbReference>
<dbReference type="Gene3D" id="1.50.10.20">
    <property type="match status" value="1"/>
</dbReference>
<evidence type="ECO:0000259" key="1">
    <source>
        <dbReference type="Pfam" id="PF13243"/>
    </source>
</evidence>
<comment type="caution">
    <text evidence="2">The sequence shown here is derived from an EMBL/GenBank/DDBJ whole genome shotgun (WGS) entry which is preliminary data.</text>
</comment>
<dbReference type="EMBL" id="LIZT01000071">
    <property type="protein sequence ID" value="KPJ49188.1"/>
    <property type="molecule type" value="Genomic_DNA"/>
</dbReference>
<accession>A0A0S7WGA9</accession>
<evidence type="ECO:0000313" key="2">
    <source>
        <dbReference type="EMBL" id="KPJ49188.1"/>
    </source>
</evidence>
<dbReference type="AlphaFoldDB" id="A0A0S7WGA9"/>
<proteinExistence type="predicted"/>
<organism evidence="2 3">
    <name type="scientific">candidate division TA06 bacterium DG_26</name>
    <dbReference type="NCBI Taxonomy" id="1703771"/>
    <lineage>
        <taxon>Bacteria</taxon>
        <taxon>Bacteria division TA06</taxon>
    </lineage>
</organism>
<dbReference type="SUPFAM" id="SSF48239">
    <property type="entry name" value="Terpenoid cyclases/Protein prenyltransferases"/>
    <property type="match status" value="1"/>
</dbReference>